<organism evidence="1 2">
    <name type="scientific">Caerostris extrusa</name>
    <name type="common">Bark spider</name>
    <name type="synonym">Caerostris bankana</name>
    <dbReference type="NCBI Taxonomy" id="172846"/>
    <lineage>
        <taxon>Eukaryota</taxon>
        <taxon>Metazoa</taxon>
        <taxon>Ecdysozoa</taxon>
        <taxon>Arthropoda</taxon>
        <taxon>Chelicerata</taxon>
        <taxon>Arachnida</taxon>
        <taxon>Araneae</taxon>
        <taxon>Araneomorphae</taxon>
        <taxon>Entelegynae</taxon>
        <taxon>Araneoidea</taxon>
        <taxon>Araneidae</taxon>
        <taxon>Caerostris</taxon>
    </lineage>
</organism>
<proteinExistence type="predicted"/>
<gene>
    <name evidence="1" type="ORF">CEXT_413081</name>
</gene>
<evidence type="ECO:0000313" key="1">
    <source>
        <dbReference type="EMBL" id="GIY37904.1"/>
    </source>
</evidence>
<dbReference type="AlphaFoldDB" id="A0AAV4SX73"/>
<accession>A0AAV4SX73</accession>
<evidence type="ECO:0000313" key="2">
    <source>
        <dbReference type="Proteomes" id="UP001054945"/>
    </source>
</evidence>
<name>A0AAV4SX73_CAEEX</name>
<protein>
    <submittedName>
        <fullName evidence="1">Uncharacterized protein</fullName>
    </submittedName>
</protein>
<dbReference type="EMBL" id="BPLR01010236">
    <property type="protein sequence ID" value="GIY37904.1"/>
    <property type="molecule type" value="Genomic_DNA"/>
</dbReference>
<dbReference type="Proteomes" id="UP001054945">
    <property type="component" value="Unassembled WGS sequence"/>
</dbReference>
<sequence length="69" mass="7692">MVTLLECISREKRNKRAIPASNPIKETNQTNSNKTVSCASFYPPNAVSALSPFQCREYESGTLLKMQTP</sequence>
<reference evidence="1 2" key="1">
    <citation type="submission" date="2021-06" db="EMBL/GenBank/DDBJ databases">
        <title>Caerostris extrusa draft genome.</title>
        <authorList>
            <person name="Kono N."/>
            <person name="Arakawa K."/>
        </authorList>
    </citation>
    <scope>NUCLEOTIDE SEQUENCE [LARGE SCALE GENOMIC DNA]</scope>
</reference>
<comment type="caution">
    <text evidence="1">The sequence shown here is derived from an EMBL/GenBank/DDBJ whole genome shotgun (WGS) entry which is preliminary data.</text>
</comment>
<keyword evidence="2" id="KW-1185">Reference proteome</keyword>